<evidence type="ECO:0000313" key="1">
    <source>
        <dbReference type="EMBL" id="CAA9376169.1"/>
    </source>
</evidence>
<reference evidence="1" key="1">
    <citation type="submission" date="2020-02" db="EMBL/GenBank/DDBJ databases">
        <authorList>
            <person name="Meier V. D."/>
        </authorList>
    </citation>
    <scope>NUCLEOTIDE SEQUENCE</scope>
    <source>
        <strain evidence="1">AVDCRST_MAG93</strain>
    </source>
</reference>
<accession>A0A6J4N6A4</accession>
<name>A0A6J4N6A4_9CHLR</name>
<sequence length="357" mass="41263">MSFSVNVLDRTLDLVHQALNEFDKPDYKLSNVIRKAIRIARLRNDFENLWWLEEEMIESRERKARERIENEILPHYSGKDFEEARRDVLRASFSERSVRTFEDGNIVDDDMLCDLAVPSIEDRIKSLTEDAKQQVPPPGMHTLDLYHAEQRYSKIRAHMRFTANEYAVVLRRIENRVHEFLSMTEKQLMYGQMNSDIFERNRQYVDARLQAVAPEALAKLVSVYRRLGEGDEEARSQALLSCRRILKSLADSLYPVPAQPVRGADGRERDLSDDKYINRLWQYVYEKVKGKTAGDLLLAQVTDIGGRITRLYDLSSKGVHADTTEFEVNQAVIQTYLLIGDILRLAGGDSAVYAEQE</sequence>
<dbReference type="EMBL" id="CADCTR010002964">
    <property type="protein sequence ID" value="CAA9376169.1"/>
    <property type="molecule type" value="Genomic_DNA"/>
</dbReference>
<organism evidence="1">
    <name type="scientific">uncultured Chloroflexia bacterium</name>
    <dbReference type="NCBI Taxonomy" id="1672391"/>
    <lineage>
        <taxon>Bacteria</taxon>
        <taxon>Bacillati</taxon>
        <taxon>Chloroflexota</taxon>
        <taxon>Chloroflexia</taxon>
        <taxon>environmental samples</taxon>
    </lineage>
</organism>
<protein>
    <recommendedName>
        <fullName evidence="2">AbiTii domain-containing protein</fullName>
    </recommendedName>
</protein>
<proteinExistence type="predicted"/>
<dbReference type="AlphaFoldDB" id="A0A6J4N6A4"/>
<gene>
    <name evidence="1" type="ORF">AVDCRST_MAG93-8836</name>
</gene>
<evidence type="ECO:0008006" key="2">
    <source>
        <dbReference type="Google" id="ProtNLM"/>
    </source>
</evidence>